<evidence type="ECO:0000256" key="1">
    <source>
        <dbReference type="ARBA" id="ARBA00007447"/>
    </source>
</evidence>
<dbReference type="SUPFAM" id="SSF50630">
    <property type="entry name" value="Acid proteases"/>
    <property type="match status" value="1"/>
</dbReference>
<dbReference type="InterPro" id="IPR034163">
    <property type="entry name" value="Aspergillopepsin-like_cat_dom"/>
</dbReference>
<dbReference type="CDD" id="cd06097">
    <property type="entry name" value="Aspergillopepsin_like"/>
    <property type="match status" value="1"/>
</dbReference>
<keyword evidence="4" id="KW-0378">Hydrolase</keyword>
<dbReference type="GO" id="GO:0006508">
    <property type="term" value="P:proteolysis"/>
    <property type="evidence" value="ECO:0007669"/>
    <property type="project" value="UniProtKB-KW"/>
</dbReference>
<evidence type="ECO:0000259" key="8">
    <source>
        <dbReference type="PROSITE" id="PS51767"/>
    </source>
</evidence>
<feature type="compositionally biased region" description="Low complexity" evidence="6">
    <location>
        <begin position="161"/>
        <end position="205"/>
    </location>
</feature>
<evidence type="ECO:0000256" key="6">
    <source>
        <dbReference type="SAM" id="MobiDB-lite"/>
    </source>
</evidence>
<sequence>MHRGLALLVTITAGLINAAPTPSKPQPKRHFKVPVKGHKKLSPAHAMSHACRKYGGDVTFFDPEKALDTLFPDADFGYQASSADWYAYPSSSSAAPMVYYTASAAPWDITPQSSSAALVPFESSSLPAAPSGYGVSGSPFSASAAPSSKSAIVSSVSASSSMPVASSSSPVSSGVESSSAPVPSNSPSSSSATASAPAPSASSPSGDGAVEGEVTATPEANEAAYYSSVDIGGQKLNLNFDTGSADMWVYNTGMSSGLTSGHAVYNPVQSSTFTKYNGGTWEIQYGDGSTAKGTVGFDTVTIGGVVAQKQCIELAEQVTGTFLEDSDTDGLLGLAFSVINTVLPQPQKTFFENVMDELEQPLFTADLEEDASGTYEFGSIDERKYSGEIHYAPVDNGLGFWQVESNTYTIGGARKTCTVCSPTIIDTGTSLVLMDDDVVKAYYQQVSGARYDSQNYGYMYPCIATLPDFGIAIGDYTAVINGSDITYAEASASYCFGGIQGNQGTGVQILGDVLLKQFFAVFDGGNMQFGIADKA</sequence>
<evidence type="ECO:0000313" key="9">
    <source>
        <dbReference type="EMBL" id="KAK3052044.1"/>
    </source>
</evidence>
<feature type="active site" evidence="5">
    <location>
        <position position="426"/>
    </location>
</feature>
<evidence type="ECO:0000256" key="7">
    <source>
        <dbReference type="SAM" id="SignalP"/>
    </source>
</evidence>
<evidence type="ECO:0000256" key="4">
    <source>
        <dbReference type="ARBA" id="ARBA00022801"/>
    </source>
</evidence>
<dbReference type="AlphaFoldDB" id="A0AAJ0DDL4"/>
<dbReference type="EMBL" id="JAWDJX010000023">
    <property type="protein sequence ID" value="KAK3052044.1"/>
    <property type="molecule type" value="Genomic_DNA"/>
</dbReference>
<evidence type="ECO:0000256" key="5">
    <source>
        <dbReference type="PIRSR" id="PIRSR601461-1"/>
    </source>
</evidence>
<keyword evidence="2" id="KW-0645">Protease</keyword>
<dbReference type="InterPro" id="IPR033121">
    <property type="entry name" value="PEPTIDASE_A1"/>
</dbReference>
<dbReference type="PRINTS" id="PR00792">
    <property type="entry name" value="PEPSIN"/>
</dbReference>
<dbReference type="PROSITE" id="PS51767">
    <property type="entry name" value="PEPTIDASE_A1"/>
    <property type="match status" value="1"/>
</dbReference>
<dbReference type="Pfam" id="PF00026">
    <property type="entry name" value="Asp"/>
    <property type="match status" value="1"/>
</dbReference>
<dbReference type="Gene3D" id="2.40.70.10">
    <property type="entry name" value="Acid Proteases"/>
    <property type="match status" value="2"/>
</dbReference>
<dbReference type="FunFam" id="2.40.70.10:FF:000026">
    <property type="entry name" value="Endothiapepsin"/>
    <property type="match status" value="1"/>
</dbReference>
<keyword evidence="3" id="KW-0064">Aspartyl protease</keyword>
<accession>A0AAJ0DDL4</accession>
<dbReference type="InterPro" id="IPR001461">
    <property type="entry name" value="Aspartic_peptidase_A1"/>
</dbReference>
<dbReference type="PANTHER" id="PTHR47966:SF1">
    <property type="entry name" value="ASPARTYL PROTEINASE"/>
    <property type="match status" value="1"/>
</dbReference>
<comment type="similarity">
    <text evidence="1">Belongs to the peptidase A1 family.</text>
</comment>
<dbReference type="InterPro" id="IPR021109">
    <property type="entry name" value="Peptidase_aspartic_dom_sf"/>
</dbReference>
<evidence type="ECO:0000313" key="10">
    <source>
        <dbReference type="Proteomes" id="UP001271007"/>
    </source>
</evidence>
<dbReference type="Proteomes" id="UP001271007">
    <property type="component" value="Unassembled WGS sequence"/>
</dbReference>
<reference evidence="9" key="1">
    <citation type="submission" date="2023-04" db="EMBL/GenBank/DDBJ databases">
        <title>Black Yeasts Isolated from many extreme environments.</title>
        <authorList>
            <person name="Coleine C."/>
            <person name="Stajich J.E."/>
            <person name="Selbmann L."/>
        </authorList>
    </citation>
    <scope>NUCLEOTIDE SEQUENCE</scope>
    <source>
        <strain evidence="9">CCFEE 5312</strain>
    </source>
</reference>
<keyword evidence="10" id="KW-1185">Reference proteome</keyword>
<feature type="signal peptide" evidence="7">
    <location>
        <begin position="1"/>
        <end position="18"/>
    </location>
</feature>
<dbReference type="PANTHER" id="PTHR47966">
    <property type="entry name" value="BETA-SITE APP-CLEAVING ENZYME, ISOFORM A-RELATED"/>
    <property type="match status" value="1"/>
</dbReference>
<feature type="domain" description="Peptidase A1" evidence="8">
    <location>
        <begin position="225"/>
        <end position="532"/>
    </location>
</feature>
<name>A0AAJ0DDL4_9PEZI</name>
<feature type="chain" id="PRO_5042531353" description="Peptidase A1 domain-containing protein" evidence="7">
    <location>
        <begin position="19"/>
        <end position="535"/>
    </location>
</feature>
<feature type="region of interest" description="Disordered" evidence="6">
    <location>
        <begin position="161"/>
        <end position="212"/>
    </location>
</feature>
<gene>
    <name evidence="9" type="ORF">LTR09_006998</name>
</gene>
<protein>
    <recommendedName>
        <fullName evidence="8">Peptidase A1 domain-containing protein</fullName>
    </recommendedName>
</protein>
<feature type="active site" evidence="5">
    <location>
        <position position="241"/>
    </location>
</feature>
<dbReference type="GO" id="GO:0004190">
    <property type="term" value="F:aspartic-type endopeptidase activity"/>
    <property type="evidence" value="ECO:0007669"/>
    <property type="project" value="UniProtKB-KW"/>
</dbReference>
<organism evidence="9 10">
    <name type="scientific">Extremus antarcticus</name>
    <dbReference type="NCBI Taxonomy" id="702011"/>
    <lineage>
        <taxon>Eukaryota</taxon>
        <taxon>Fungi</taxon>
        <taxon>Dikarya</taxon>
        <taxon>Ascomycota</taxon>
        <taxon>Pezizomycotina</taxon>
        <taxon>Dothideomycetes</taxon>
        <taxon>Dothideomycetidae</taxon>
        <taxon>Mycosphaerellales</taxon>
        <taxon>Extremaceae</taxon>
        <taxon>Extremus</taxon>
    </lineage>
</organism>
<keyword evidence="7" id="KW-0732">Signal</keyword>
<evidence type="ECO:0000256" key="3">
    <source>
        <dbReference type="ARBA" id="ARBA00022750"/>
    </source>
</evidence>
<proteinExistence type="inferred from homology"/>
<comment type="caution">
    <text evidence="9">The sequence shown here is derived from an EMBL/GenBank/DDBJ whole genome shotgun (WGS) entry which is preliminary data.</text>
</comment>
<evidence type="ECO:0000256" key="2">
    <source>
        <dbReference type="ARBA" id="ARBA00022670"/>
    </source>
</evidence>